<dbReference type="PANTHER" id="PTHR46360:SF1">
    <property type="entry name" value="DISKS LARGE HOMOLOG 5"/>
    <property type="match status" value="1"/>
</dbReference>
<dbReference type="SMART" id="SM00072">
    <property type="entry name" value="GuKc"/>
    <property type="match status" value="1"/>
</dbReference>
<evidence type="ECO:0000256" key="1">
    <source>
        <dbReference type="ARBA" id="ARBA00022443"/>
    </source>
</evidence>
<dbReference type="InterPro" id="IPR036034">
    <property type="entry name" value="PDZ_sf"/>
</dbReference>
<dbReference type="CDD" id="cd06766">
    <property type="entry name" value="PDZ4_DLG5-like"/>
    <property type="match status" value="1"/>
</dbReference>
<dbReference type="Gene3D" id="3.40.50.300">
    <property type="entry name" value="P-loop containing nucleotide triphosphate hydrolases"/>
    <property type="match status" value="1"/>
</dbReference>
<dbReference type="CDD" id="cd06764">
    <property type="entry name" value="PDZ1_DLG5-like"/>
    <property type="match status" value="1"/>
</dbReference>
<dbReference type="InterPro" id="IPR008144">
    <property type="entry name" value="Guanylate_kin-like_dom"/>
</dbReference>
<dbReference type="Gene3D" id="2.30.30.40">
    <property type="entry name" value="SH3 Domains"/>
    <property type="match status" value="1"/>
</dbReference>
<feature type="coiled-coil region" evidence="3">
    <location>
        <begin position="196"/>
        <end position="230"/>
    </location>
</feature>
<reference evidence="9" key="1">
    <citation type="submission" date="2025-08" db="UniProtKB">
        <authorList>
            <consortium name="Ensembl"/>
        </authorList>
    </citation>
    <scope>IDENTIFICATION</scope>
</reference>
<dbReference type="Gene3D" id="1.10.533.10">
    <property type="entry name" value="Death Domain, Fas"/>
    <property type="match status" value="1"/>
</dbReference>
<evidence type="ECO:0000259" key="6">
    <source>
        <dbReference type="PROSITE" id="PS50052"/>
    </source>
</evidence>
<dbReference type="GO" id="GO:0005886">
    <property type="term" value="C:plasma membrane"/>
    <property type="evidence" value="ECO:0007669"/>
    <property type="project" value="TreeGrafter"/>
</dbReference>
<dbReference type="Ensembl" id="ENSSANT00000016046.1">
    <property type="protein sequence ID" value="ENSSANP00000015058.1"/>
    <property type="gene ID" value="ENSSANG00000007860.1"/>
</dbReference>
<dbReference type="InterPro" id="IPR053004">
    <property type="entry name" value="MAGUK_Signaling_Regulators"/>
</dbReference>
<dbReference type="CDD" id="cd06765">
    <property type="entry name" value="PDZ2_DLG5-like"/>
    <property type="match status" value="1"/>
</dbReference>
<dbReference type="CDD" id="cd06767">
    <property type="entry name" value="PDZ3_DLG5-like"/>
    <property type="match status" value="1"/>
</dbReference>
<dbReference type="Gene3D" id="2.30.42.10">
    <property type="match status" value="4"/>
</dbReference>
<keyword evidence="10" id="KW-1185">Reference proteome</keyword>
<dbReference type="InterPro" id="IPR036028">
    <property type="entry name" value="SH3-like_dom_sf"/>
</dbReference>
<protein>
    <submittedName>
        <fullName evidence="9">Disks large homolog 5-like</fullName>
    </submittedName>
</protein>
<reference evidence="9" key="2">
    <citation type="submission" date="2025-09" db="UniProtKB">
        <authorList>
            <consortium name="Ensembl"/>
        </authorList>
    </citation>
    <scope>IDENTIFICATION</scope>
</reference>
<feature type="compositionally biased region" description="Polar residues" evidence="4">
    <location>
        <begin position="936"/>
        <end position="961"/>
    </location>
</feature>
<evidence type="ECO:0000259" key="7">
    <source>
        <dbReference type="PROSITE" id="PS50106"/>
    </source>
</evidence>
<evidence type="ECO:0000313" key="10">
    <source>
        <dbReference type="Proteomes" id="UP000472260"/>
    </source>
</evidence>
<feature type="region of interest" description="Disordered" evidence="4">
    <location>
        <begin position="1477"/>
        <end position="1498"/>
    </location>
</feature>
<feature type="domain" description="PDZ" evidence="7">
    <location>
        <begin position="680"/>
        <end position="757"/>
    </location>
</feature>
<keyword evidence="1 2" id="KW-0728">SH3 domain</keyword>
<gene>
    <name evidence="9" type="primary">dlg5b.1</name>
</gene>
<sequence length="1705" mass="192500">MDPKHKELLEQCQQKLSESVTDVDVVVELLAQSGSLSPAERAELDADCSGSAAKLRLLLRTLLEKKDGDQLQEFCWALEKTQPVLLGALLPVENHHNTGKTSTEPRLIVRENLQNTVNLQLRQVTRERDDLRKRLALSSPGTTFDDCRYSNQYCTVNQCFSISILNQHTKTLKRCEEAVRDADYYHTLHGRAVGEQTQLRDEMEAMKQNYSQLLQQHSQLQQTCDELRRVHDNDLREVADMRLQQQQVQITHNGSSELLNKLYDTALNKLEGMKKEYDALRKRYNEKTASHNADLSHLEQMEEENRRLQKQQDVLLKQRDSALHFQQQYSGSVRRFESLQQELNKASAQNEELQRETDRLQMENTRYKMLQLKAVKDAEKLKEERDSVFNEYRLIMSERDQVIKEVDKLQTGLDAAEARLKNTSSERRVAGEEIEALRQVKHDSATLDMERVSKELEVLRKQCEAVSEELQEAVQEAEVAKCRRDWAFQERDKIVAERESIRTLCDNLRRERDRAVSDLADALRNMDDLRKQKNDAVRELKELKECMEEQLEKEARFRQLMAHNSHDSAIDTDSLEWETETVEFERSTDDMDLSALGFDIAEGVSDPYLPGDYGIFVSKVDKGSVAEGRLRVNDWLLKINDVDLANKDRKQVIKAVFSGGGVINMVVRRRKSLGGRMVTSVHLTLTGHKDCGVGLESGVFVSSVSPGSPAARDGSVCPGDRLLNINGISLDNKSVSECENLLRSCRDSVSLSLLKRDCERSSNGKSADQLRPCRKQATHKDMYSPTRDVESERGQRGTLYRSEPYHEICCPHPTSKRPLTFHPVSPGDCITVEMSQERRCIPHKQSGGTWPKMVAVAMTPTDSIPPLSIFKTPKKRKSIFDADMFKRPETPSKLDYLSLSQMPKHSPQSSWTEAAPQIPPDPPKRSDSFKFKHKPQGSSASDSTITTGSPPATPIQTTPTDKPSPDFESRDRNGNVLQRQGSGGAGGSFAEEVSGQGSDELEVRRGRPNSAPAQRRNLTPLKMPFPQVLRLKHTCNATGYQTCSNTTPRTLSPYPAVTAVMRNPVYTARSHCVKTTNSASVPAHTYTQVRYTHSHTLTLTLTHSHSLCETLNACVSDCDSLVLFCSSETGCPYCVFLRFRPYIEEPRCVTIPKGAEPLGISIVGGENGGIFVSKVTGGSIAQKHHLEFGDQLLEFNGINLRNATEQQARLIIGQQCDTITILAQYNPHMHQLGNHSRSSSRMESSISSHSMPDTHSNIDTLSEQDEGTMTPPSKQATDRSKGRKQAELRLVVLRKTQVDLGLKICGGNLTGVFVEALEEDSPARGADGLQPGDLILEVLVWMNKTAEEVYLEMLKPTENVTLRVQYRPEHFRRFKDALGDGFYIRALFDHVGDLEQELSFKKDDILYVDDTLPGGNLGYWLAWQLDENAQKLVRGHVPSKCMMDQDSQRRYSVTDGKDDSGSGKTLSAAARRSFFRRKLKHKRSSSKDGRDAPAADAVSTDSVPYMDDCLSPAYQRVLKVESTNRRPVLILGPLIEPIKDMLLREAPGKYCRCLPEGMKATQQAIERGVKDCLFIDYKRRSGHFDVTTVASIKEITEKDCHCLLDIAPYAIERLHVVNIYPIVIFIRYRNAKQIKEQKDPVYLRDKVSQKHSKEQFESAQRIEQDYSKYFTGVVQASSLSNICTQIMSIVDQEQNKVLWIPDGSM</sequence>
<feature type="region of interest" description="Disordered" evidence="4">
    <location>
        <begin position="1444"/>
        <end position="1465"/>
    </location>
</feature>
<feature type="compositionally biased region" description="Polar residues" evidence="4">
    <location>
        <begin position="900"/>
        <end position="912"/>
    </location>
</feature>
<dbReference type="SMART" id="SM00228">
    <property type="entry name" value="PDZ"/>
    <property type="match status" value="4"/>
</dbReference>
<feature type="domain" description="PDZ" evidence="7">
    <location>
        <begin position="1148"/>
        <end position="1227"/>
    </location>
</feature>
<dbReference type="FunFam" id="2.30.42.10:FF:000152">
    <property type="entry name" value="disks large homolog 5 isoform X1"/>
    <property type="match status" value="1"/>
</dbReference>
<dbReference type="InterPro" id="IPR001315">
    <property type="entry name" value="CARD"/>
</dbReference>
<keyword evidence="3" id="KW-0175">Coiled coil</keyword>
<feature type="domain" description="PDZ" evidence="7">
    <location>
        <begin position="581"/>
        <end position="671"/>
    </location>
</feature>
<dbReference type="FunFam" id="2.30.30.40:FF:000130">
    <property type="entry name" value="Discs large 5, isoform A"/>
    <property type="match status" value="1"/>
</dbReference>
<dbReference type="PANTHER" id="PTHR46360">
    <property type="entry name" value="DISKS LARGE HOMOLOG 5"/>
    <property type="match status" value="1"/>
</dbReference>
<feature type="coiled-coil region" evidence="3">
    <location>
        <begin position="263"/>
        <end position="370"/>
    </location>
</feature>
<feature type="region of interest" description="Disordered" evidence="4">
    <location>
        <begin position="1230"/>
        <end position="1282"/>
    </location>
</feature>
<dbReference type="GO" id="GO:0035331">
    <property type="term" value="P:negative regulation of hippo signaling"/>
    <property type="evidence" value="ECO:0007669"/>
    <property type="project" value="TreeGrafter"/>
</dbReference>
<evidence type="ECO:0000259" key="8">
    <source>
        <dbReference type="PROSITE" id="PS50209"/>
    </source>
</evidence>
<organism evidence="9 10">
    <name type="scientific">Sinocyclocheilus anshuiensis</name>
    <dbReference type="NCBI Taxonomy" id="1608454"/>
    <lineage>
        <taxon>Eukaryota</taxon>
        <taxon>Metazoa</taxon>
        <taxon>Chordata</taxon>
        <taxon>Craniata</taxon>
        <taxon>Vertebrata</taxon>
        <taxon>Euteleostomi</taxon>
        <taxon>Actinopterygii</taxon>
        <taxon>Neopterygii</taxon>
        <taxon>Teleostei</taxon>
        <taxon>Ostariophysi</taxon>
        <taxon>Cypriniformes</taxon>
        <taxon>Cyprinidae</taxon>
        <taxon>Cyprininae</taxon>
        <taxon>Sinocyclocheilus</taxon>
    </lineage>
</organism>
<dbReference type="InterPro" id="IPR006907">
    <property type="entry name" value="DLG5_N"/>
</dbReference>
<feature type="coiled-coil region" evidence="3">
    <location>
        <begin position="399"/>
        <end position="557"/>
    </location>
</feature>
<evidence type="ECO:0000256" key="3">
    <source>
        <dbReference type="SAM" id="Coils"/>
    </source>
</evidence>
<accession>A0A671L4Y7</accession>
<dbReference type="SUPFAM" id="SSF50156">
    <property type="entry name" value="PDZ domain-like"/>
    <property type="match status" value="4"/>
</dbReference>
<feature type="compositionally biased region" description="Basic and acidic residues" evidence="4">
    <location>
        <begin position="963"/>
        <end position="973"/>
    </location>
</feature>
<dbReference type="Pfam" id="PF16610">
    <property type="entry name" value="dbPDZ_assoc"/>
    <property type="match status" value="1"/>
</dbReference>
<dbReference type="InterPro" id="IPR035537">
    <property type="entry name" value="DLG5_SH3"/>
</dbReference>
<dbReference type="PROSITE" id="PS50002">
    <property type="entry name" value="SH3"/>
    <property type="match status" value="1"/>
</dbReference>
<evidence type="ECO:0000256" key="2">
    <source>
        <dbReference type="PROSITE-ProRule" id="PRU00192"/>
    </source>
</evidence>
<dbReference type="InterPro" id="IPR001478">
    <property type="entry name" value="PDZ"/>
</dbReference>
<dbReference type="Pfam" id="PF04822">
    <property type="entry name" value="Takusan"/>
    <property type="match status" value="1"/>
</dbReference>
<dbReference type="Pfam" id="PF00625">
    <property type="entry name" value="Guanylate_kin"/>
    <property type="match status" value="1"/>
</dbReference>
<dbReference type="Proteomes" id="UP000472260">
    <property type="component" value="Unassembled WGS sequence"/>
</dbReference>
<feature type="domain" description="PDZ" evidence="7">
    <location>
        <begin position="1290"/>
        <end position="1368"/>
    </location>
</feature>
<feature type="domain" description="Guanylate kinase-like" evidence="6">
    <location>
        <begin position="1525"/>
        <end position="1691"/>
    </location>
</feature>
<dbReference type="InterPro" id="IPR027417">
    <property type="entry name" value="P-loop_NTPase"/>
</dbReference>
<feature type="region of interest" description="Disordered" evidence="4">
    <location>
        <begin position="761"/>
        <end position="796"/>
    </location>
</feature>
<evidence type="ECO:0000313" key="9">
    <source>
        <dbReference type="Ensembl" id="ENSSANP00000015058.1"/>
    </source>
</evidence>
<dbReference type="PROSITE" id="PS50106">
    <property type="entry name" value="PDZ"/>
    <property type="match status" value="4"/>
</dbReference>
<feature type="compositionally biased region" description="Low complexity" evidence="4">
    <location>
        <begin position="1235"/>
        <end position="1251"/>
    </location>
</feature>
<dbReference type="InterPro" id="IPR011029">
    <property type="entry name" value="DEATH-like_dom_sf"/>
</dbReference>
<dbReference type="Pfam" id="PF00595">
    <property type="entry name" value="PDZ"/>
    <property type="match status" value="3"/>
</dbReference>
<dbReference type="CDD" id="cd11860">
    <property type="entry name" value="SH3_DLG5"/>
    <property type="match status" value="1"/>
</dbReference>
<proteinExistence type="predicted"/>
<evidence type="ECO:0000256" key="4">
    <source>
        <dbReference type="SAM" id="MobiDB-lite"/>
    </source>
</evidence>
<dbReference type="InterPro" id="IPR008145">
    <property type="entry name" value="GK/Ca_channel_bsu"/>
</dbReference>
<feature type="domain" description="SH3" evidence="5">
    <location>
        <begin position="1379"/>
        <end position="1447"/>
    </location>
</feature>
<dbReference type="SMART" id="SM00326">
    <property type="entry name" value="SH3"/>
    <property type="match status" value="1"/>
</dbReference>
<dbReference type="InterPro" id="IPR001452">
    <property type="entry name" value="SH3_domain"/>
</dbReference>
<dbReference type="SUPFAM" id="SSF52540">
    <property type="entry name" value="P-loop containing nucleoside triphosphate hydrolases"/>
    <property type="match status" value="1"/>
</dbReference>
<feature type="region of interest" description="Disordered" evidence="4">
    <location>
        <begin position="900"/>
        <end position="1017"/>
    </location>
</feature>
<evidence type="ECO:0000259" key="5">
    <source>
        <dbReference type="PROSITE" id="PS50002"/>
    </source>
</evidence>
<dbReference type="GO" id="GO:0042981">
    <property type="term" value="P:regulation of apoptotic process"/>
    <property type="evidence" value="ECO:0007669"/>
    <property type="project" value="InterPro"/>
</dbReference>
<dbReference type="PROSITE" id="PS50209">
    <property type="entry name" value="CARD"/>
    <property type="match status" value="1"/>
</dbReference>
<dbReference type="SUPFAM" id="SSF47986">
    <property type="entry name" value="DEATH domain"/>
    <property type="match status" value="1"/>
</dbReference>
<feature type="domain" description="CARD" evidence="8">
    <location>
        <begin position="1"/>
        <end position="93"/>
    </location>
</feature>
<feature type="compositionally biased region" description="Basic and acidic residues" evidence="4">
    <location>
        <begin position="778"/>
        <end position="795"/>
    </location>
</feature>
<dbReference type="PROSITE" id="PS50052">
    <property type="entry name" value="GUANYLATE_KINASE_2"/>
    <property type="match status" value="1"/>
</dbReference>
<dbReference type="SUPFAM" id="SSF50044">
    <property type="entry name" value="SH3-domain"/>
    <property type="match status" value="1"/>
</dbReference>
<name>A0A671L4Y7_9TELE</name>